<accession>A0A9P1DAL4</accession>
<gene>
    <name evidence="2" type="ORF">C1SCF055_LOCUS31655</name>
</gene>
<protein>
    <submittedName>
        <fullName evidence="2">Uncharacterized protein</fullName>
    </submittedName>
</protein>
<dbReference type="Proteomes" id="UP001152797">
    <property type="component" value="Unassembled WGS sequence"/>
</dbReference>
<keyword evidence="4" id="KW-1185">Reference proteome</keyword>
<proteinExistence type="predicted"/>
<organism evidence="2">
    <name type="scientific">Cladocopium goreaui</name>
    <dbReference type="NCBI Taxonomy" id="2562237"/>
    <lineage>
        <taxon>Eukaryota</taxon>
        <taxon>Sar</taxon>
        <taxon>Alveolata</taxon>
        <taxon>Dinophyceae</taxon>
        <taxon>Suessiales</taxon>
        <taxon>Symbiodiniaceae</taxon>
        <taxon>Cladocopium</taxon>
    </lineage>
</organism>
<name>A0A9P1DAL4_9DINO</name>
<feature type="region of interest" description="Disordered" evidence="1">
    <location>
        <begin position="530"/>
        <end position="552"/>
    </location>
</feature>
<dbReference type="EMBL" id="CAMXCT030003735">
    <property type="protein sequence ID" value="CAL4793283.1"/>
    <property type="molecule type" value="Genomic_DNA"/>
</dbReference>
<dbReference type="EMBL" id="CAMXCT020003735">
    <property type="protein sequence ID" value="CAL1159346.1"/>
    <property type="molecule type" value="Genomic_DNA"/>
</dbReference>
<sequence>MAASWVSLLKDVVGNVSMPINQKASKVMAILKEVGLAWTAELRPRDLLVHPSNRGGQMVNGFDVAAKGQAICAVGWDINKIKEPVCFELPFDASKKAAIVEANTKLADQSIGLLARPFGKERHSSISGYHTTCFLRALEQGCTFGGEQLSLEQLQAKGDDIGQLLQDGWEWTILSAKVEEEVPSLPSLLQQAYDSDHGILKPPTELEMMMTIAQTYELQLQGQKDLKTAVAQAASSMPPCKGYIKSIGDFVGSVAGGETFKLLKYLDFVGALAAWISTEEAQFSSRSYGASVLVGEEFCNLVAYTDWMIGSTTWPFLRVGLCATQVTAPTAAVKDGVSQMVNRSDFDKLKQKKMSTDVVKAEQLMADATDPRAIALTANKHIKLDKLYVLKKDQAKVWKLVALTDTMANLVHKPFFGPEEHQDVMHSELKDWKEGKKDGPQLVDQALVEKLSPSASLTLTAELQRCKDLDKQVFLAQAFKCDFVKETGLFCPHWMVKPGSSVDESPLAKQVFNQSNLHIPALVNKKQVEKHTLLQAEPEEEQSSGTKKKKSG</sequence>
<evidence type="ECO:0000313" key="4">
    <source>
        <dbReference type="Proteomes" id="UP001152797"/>
    </source>
</evidence>
<evidence type="ECO:0000313" key="3">
    <source>
        <dbReference type="EMBL" id="CAL1159346.1"/>
    </source>
</evidence>
<reference evidence="2" key="1">
    <citation type="submission" date="2022-10" db="EMBL/GenBank/DDBJ databases">
        <authorList>
            <person name="Chen Y."/>
            <person name="Dougan E. K."/>
            <person name="Chan C."/>
            <person name="Rhodes N."/>
            <person name="Thang M."/>
        </authorList>
    </citation>
    <scope>NUCLEOTIDE SEQUENCE</scope>
</reference>
<dbReference type="AlphaFoldDB" id="A0A9P1DAL4"/>
<evidence type="ECO:0000256" key="1">
    <source>
        <dbReference type="SAM" id="MobiDB-lite"/>
    </source>
</evidence>
<comment type="caution">
    <text evidence="2">The sequence shown here is derived from an EMBL/GenBank/DDBJ whole genome shotgun (WGS) entry which is preliminary data.</text>
</comment>
<evidence type="ECO:0000313" key="2">
    <source>
        <dbReference type="EMBL" id="CAI4005971.1"/>
    </source>
</evidence>
<reference evidence="3" key="2">
    <citation type="submission" date="2024-04" db="EMBL/GenBank/DDBJ databases">
        <authorList>
            <person name="Chen Y."/>
            <person name="Shah S."/>
            <person name="Dougan E. K."/>
            <person name="Thang M."/>
            <person name="Chan C."/>
        </authorList>
    </citation>
    <scope>NUCLEOTIDE SEQUENCE [LARGE SCALE GENOMIC DNA]</scope>
</reference>
<dbReference type="EMBL" id="CAMXCT010003735">
    <property type="protein sequence ID" value="CAI4005971.1"/>
    <property type="molecule type" value="Genomic_DNA"/>
</dbReference>